<dbReference type="EMBL" id="ML121537">
    <property type="protein sequence ID" value="RPB25686.1"/>
    <property type="molecule type" value="Genomic_DNA"/>
</dbReference>
<name>A0A3N4LS41_9PEZI</name>
<dbReference type="Pfam" id="PF02518">
    <property type="entry name" value="HATPase_c"/>
    <property type="match status" value="1"/>
</dbReference>
<evidence type="ECO:0000256" key="4">
    <source>
        <dbReference type="ARBA" id="ARBA00022679"/>
    </source>
</evidence>
<keyword evidence="8" id="KW-0157">Chromophore</keyword>
<dbReference type="Gene3D" id="1.10.287.130">
    <property type="match status" value="1"/>
</dbReference>
<dbReference type="InterPro" id="IPR011006">
    <property type="entry name" value="CheY-like_superfamily"/>
</dbReference>
<dbReference type="Proteomes" id="UP000267821">
    <property type="component" value="Unassembled WGS sequence"/>
</dbReference>
<dbReference type="InterPro" id="IPR036097">
    <property type="entry name" value="HisK_dim/P_sf"/>
</dbReference>
<evidence type="ECO:0000256" key="12">
    <source>
        <dbReference type="SAM" id="MobiDB-lite"/>
    </source>
</evidence>
<dbReference type="InterPro" id="IPR001789">
    <property type="entry name" value="Sig_transdc_resp-reg_receiver"/>
</dbReference>
<evidence type="ECO:0000313" key="16">
    <source>
        <dbReference type="EMBL" id="RPB25686.1"/>
    </source>
</evidence>
<dbReference type="GO" id="GO:0009881">
    <property type="term" value="F:photoreceptor activity"/>
    <property type="evidence" value="ECO:0007669"/>
    <property type="project" value="UniProtKB-KW"/>
</dbReference>
<dbReference type="PRINTS" id="PR01033">
    <property type="entry name" value="PHYTOCHROME"/>
</dbReference>
<keyword evidence="6" id="KW-0418">Kinase</keyword>
<keyword evidence="9" id="KW-0902">Two-component regulatory system</keyword>
<keyword evidence="4" id="KW-0808">Transferase</keyword>
<evidence type="ECO:0000259" key="14">
    <source>
        <dbReference type="PROSITE" id="PS50109"/>
    </source>
</evidence>
<dbReference type="PROSITE" id="PS50110">
    <property type="entry name" value="RESPONSE_REGULATORY"/>
    <property type="match status" value="1"/>
</dbReference>
<dbReference type="SUPFAM" id="SSF52172">
    <property type="entry name" value="CheY-like"/>
    <property type="match status" value="1"/>
</dbReference>
<dbReference type="CDD" id="cd00082">
    <property type="entry name" value="HisKA"/>
    <property type="match status" value="1"/>
</dbReference>
<dbReference type="Pfam" id="PF00360">
    <property type="entry name" value="PHY"/>
    <property type="match status" value="1"/>
</dbReference>
<dbReference type="SUPFAM" id="SSF47384">
    <property type="entry name" value="Homodimeric domain of signal transducing histidine kinase"/>
    <property type="match status" value="1"/>
</dbReference>
<feature type="compositionally biased region" description="Polar residues" evidence="12">
    <location>
        <begin position="1090"/>
        <end position="1109"/>
    </location>
</feature>
<dbReference type="InterPro" id="IPR043150">
    <property type="entry name" value="Phytochrome_PHY_sf"/>
</dbReference>
<dbReference type="SMART" id="SM00387">
    <property type="entry name" value="HATPase_c"/>
    <property type="match status" value="1"/>
</dbReference>
<dbReference type="Gene3D" id="3.30.450.270">
    <property type="match status" value="1"/>
</dbReference>
<feature type="domain" description="Phytochrome chromophore attachment site" evidence="13">
    <location>
        <begin position="343"/>
        <end position="505"/>
    </location>
</feature>
<feature type="domain" description="Response regulatory" evidence="15">
    <location>
        <begin position="1131"/>
        <end position="1268"/>
    </location>
</feature>
<dbReference type="InterPro" id="IPR001294">
    <property type="entry name" value="Phytochrome"/>
</dbReference>
<sequence>MEPQRVPSESAARERAFPAGNGGDKTALNQRMSQLGLGYGILSPDAPDRVYPIRSVIEIDPKNLDSVLALSSGQRTLGECGVTEETGSTSMSEQPNSGCGDPSWTTYIKHTDDITQKPYITSRFTHQMTQDGHMVVTGFAGAEKLQRCEDEPIHSPGAVQGFGALLVLNELVDHTLKVRIASENSKEIIGYSPSELFALHDFCEILSEEQTMEFLESMEFVRGGTNPDPEVFSLHIIGPDATVIQLWCALSVHQSNKDSLLCEFELEEDSKFPVAPVEDNSASVPADTLKSTPSQADIAESTQVASKPLRILRRTNQLRGEVAALNVYRLTSQIQEQFGAAKSIDQLLKVVVGIVKELTNFHRVMIYQFDSLWNGKVVTELVDRTKTKDLYKGLYFPASDIPRQARDLYRVNKIRLMYDRELRTARLVCKSANDLEVPLDMTHSYVRAISPIHLKYLEHMGVRASMSISITYYGNLWGLISCHTYGSHGMRVTFPLRKMCMIIGETASRNVERLSDSTKLQARQLINSVPTGKVPSGYIVASSEDLLKLFDADFGILSINNEAKVMGTMIASQEALALLEYLRIVSFRSVVACQHISGDYPDLKYPPGFQTLGGFLLVPLCEKGTDFIVFFRKWQLNQVHWAGNPYEKQEMTGHLMPRKSFKLWVETVRGKCSEWTEDQVETATVLCLVYGKFIEVWRQKEATIRTSQMKHILLTNASHELRTPLNAIINLMEMVLEGPLEKETREHLSRSHLASKSLIYAINDLLDLTRTEQGQDLVNEQEFNLIQTTHDTVNAFNEDIEKKGLMIDVHVPDNFPKVVKGDEMRMRQCISNLLSNAVKFTDQGGIQVELRIVDFTEAGKVDIEIAVQDTGIGMKAEDMDILFQQLEQVQVNDELSLKRQRDEGGEGYMLTKSSTKNLLGLGIAKVGRIIQNIGGQLRVISEKGKGSRFTMHMPLSLPASYSGSRDSQHLSPRNEELKKDLEITLVDDNKSGTMQTQRPQLTRRASYGGLSTLEFDRLFKAVCSSSVAADDDSLESGEMMLSKILKQASQLNPPGVLETFGCQTEVPASSGSNVAIGASSLAMSPRKDATQSAAEESSPATKQGATYTTAEELSPANNLPIVKESDVKCLSILVAEDDPINSLIVQKRMEKLGYNVKLTVNGQQCADAFKVDQDKYDLILMDMQMPIMDGGAATATIRQIEVSRQKPCRLAQSRDDMAQRDKSRIPILAISASLLESKRQEYMEIGFDGWLLKPVNFKRLQVLIEGISDKKLREQERYTPGQWGEGGWFIRESKEPRNGGVAVYSLQVLVED</sequence>
<gene>
    <name evidence="16" type="ORF">L211DRAFT_96397</name>
</gene>
<feature type="modified residue" description="4-aspartylphosphate" evidence="11">
    <location>
        <position position="1182"/>
    </location>
</feature>
<evidence type="ECO:0000256" key="10">
    <source>
        <dbReference type="ARBA" id="ARBA00023170"/>
    </source>
</evidence>
<organism evidence="16 17">
    <name type="scientific">Terfezia boudieri ATCC MYA-4762</name>
    <dbReference type="NCBI Taxonomy" id="1051890"/>
    <lineage>
        <taxon>Eukaryota</taxon>
        <taxon>Fungi</taxon>
        <taxon>Dikarya</taxon>
        <taxon>Ascomycota</taxon>
        <taxon>Pezizomycotina</taxon>
        <taxon>Pezizomycetes</taxon>
        <taxon>Pezizales</taxon>
        <taxon>Pezizaceae</taxon>
        <taxon>Terfezia</taxon>
    </lineage>
</organism>
<keyword evidence="3" id="KW-0716">Sensory transduction</keyword>
<feature type="region of interest" description="Disordered" evidence="12">
    <location>
        <begin position="1081"/>
        <end position="1109"/>
    </location>
</feature>
<keyword evidence="7" id="KW-0067">ATP-binding</keyword>
<dbReference type="PANTHER" id="PTHR43065:SF10">
    <property type="entry name" value="PEROXIDE STRESS-ACTIVATED HISTIDINE KINASE MAK3"/>
    <property type="match status" value="1"/>
</dbReference>
<protein>
    <submittedName>
        <fullName evidence="16">Uncharacterized protein</fullName>
    </submittedName>
</protein>
<evidence type="ECO:0000313" key="17">
    <source>
        <dbReference type="Proteomes" id="UP000267821"/>
    </source>
</evidence>
<dbReference type="InterPro" id="IPR035965">
    <property type="entry name" value="PAS-like_dom_sf"/>
</dbReference>
<evidence type="ECO:0000256" key="3">
    <source>
        <dbReference type="ARBA" id="ARBA00022606"/>
    </source>
</evidence>
<dbReference type="PROSITE" id="PS50046">
    <property type="entry name" value="PHYTOCHROME_2"/>
    <property type="match status" value="1"/>
</dbReference>
<dbReference type="SMART" id="SM00388">
    <property type="entry name" value="HisKA"/>
    <property type="match status" value="1"/>
</dbReference>
<dbReference type="InterPro" id="IPR003661">
    <property type="entry name" value="HisK_dim/P_dom"/>
</dbReference>
<evidence type="ECO:0000256" key="1">
    <source>
        <dbReference type="ARBA" id="ARBA00022543"/>
    </source>
</evidence>
<evidence type="ECO:0000256" key="2">
    <source>
        <dbReference type="ARBA" id="ARBA00022553"/>
    </source>
</evidence>
<evidence type="ECO:0000259" key="13">
    <source>
        <dbReference type="PROSITE" id="PS50046"/>
    </source>
</evidence>
<dbReference type="GO" id="GO:0009584">
    <property type="term" value="P:detection of visible light"/>
    <property type="evidence" value="ECO:0007669"/>
    <property type="project" value="InterPro"/>
</dbReference>
<dbReference type="GO" id="GO:0006355">
    <property type="term" value="P:regulation of DNA-templated transcription"/>
    <property type="evidence" value="ECO:0007669"/>
    <property type="project" value="InterPro"/>
</dbReference>
<dbReference type="Gene3D" id="3.30.450.20">
    <property type="entry name" value="PAS domain"/>
    <property type="match status" value="1"/>
</dbReference>
<evidence type="ECO:0000256" key="8">
    <source>
        <dbReference type="ARBA" id="ARBA00022991"/>
    </source>
</evidence>
<dbReference type="Pfam" id="PF00512">
    <property type="entry name" value="HisKA"/>
    <property type="match status" value="1"/>
</dbReference>
<dbReference type="InterPro" id="IPR036890">
    <property type="entry name" value="HATPase_C_sf"/>
</dbReference>
<evidence type="ECO:0000256" key="6">
    <source>
        <dbReference type="ARBA" id="ARBA00022777"/>
    </source>
</evidence>
<dbReference type="InterPro" id="IPR013515">
    <property type="entry name" value="Phytochrome_cen-reg"/>
</dbReference>
<feature type="region of interest" description="Disordered" evidence="12">
    <location>
        <begin position="1"/>
        <end position="27"/>
    </location>
</feature>
<dbReference type="InterPro" id="IPR003018">
    <property type="entry name" value="GAF"/>
</dbReference>
<dbReference type="Pfam" id="PF00072">
    <property type="entry name" value="Response_reg"/>
    <property type="match status" value="1"/>
</dbReference>
<dbReference type="Gene3D" id="3.30.450.40">
    <property type="match status" value="1"/>
</dbReference>
<keyword evidence="2 11" id="KW-0597">Phosphoprotein</keyword>
<keyword evidence="10" id="KW-0675">Receptor</keyword>
<dbReference type="Gene3D" id="3.40.50.2300">
    <property type="match status" value="1"/>
</dbReference>
<dbReference type="InterPro" id="IPR016132">
    <property type="entry name" value="Phyto_chromo_attachment"/>
</dbReference>
<feature type="domain" description="Histidine kinase" evidence="14">
    <location>
        <begin position="716"/>
        <end position="957"/>
    </location>
</feature>
<keyword evidence="1" id="KW-0600">Photoreceptor protein</keyword>
<keyword evidence="17" id="KW-1185">Reference proteome</keyword>
<dbReference type="Pfam" id="PF08446">
    <property type="entry name" value="PAS_2"/>
    <property type="match status" value="1"/>
</dbReference>
<evidence type="ECO:0000256" key="11">
    <source>
        <dbReference type="PROSITE-ProRule" id="PRU00169"/>
    </source>
</evidence>
<dbReference type="GO" id="GO:0000155">
    <property type="term" value="F:phosphorelay sensor kinase activity"/>
    <property type="evidence" value="ECO:0007669"/>
    <property type="project" value="InterPro"/>
</dbReference>
<evidence type="ECO:0000256" key="9">
    <source>
        <dbReference type="ARBA" id="ARBA00023012"/>
    </source>
</evidence>
<dbReference type="CDD" id="cd17546">
    <property type="entry name" value="REC_hyHK_CKI1_RcsC-like"/>
    <property type="match status" value="1"/>
</dbReference>
<evidence type="ECO:0000256" key="5">
    <source>
        <dbReference type="ARBA" id="ARBA00022741"/>
    </source>
</evidence>
<dbReference type="InterPro" id="IPR003594">
    <property type="entry name" value="HATPase_dom"/>
</dbReference>
<dbReference type="OrthoDB" id="2015534at2759"/>
<dbReference type="STRING" id="1051890.A0A3N4LS41"/>
<dbReference type="SUPFAM" id="SSF55874">
    <property type="entry name" value="ATPase domain of HSP90 chaperone/DNA topoisomerase II/histidine kinase"/>
    <property type="match status" value="1"/>
</dbReference>
<proteinExistence type="predicted"/>
<dbReference type="InterPro" id="IPR013654">
    <property type="entry name" value="PAS_2"/>
</dbReference>
<dbReference type="SUPFAM" id="SSF55785">
    <property type="entry name" value="PYP-like sensor domain (PAS domain)"/>
    <property type="match status" value="1"/>
</dbReference>
<dbReference type="InterPro" id="IPR005467">
    <property type="entry name" value="His_kinase_dom"/>
</dbReference>
<dbReference type="InterPro" id="IPR029016">
    <property type="entry name" value="GAF-like_dom_sf"/>
</dbReference>
<dbReference type="PANTHER" id="PTHR43065">
    <property type="entry name" value="SENSOR HISTIDINE KINASE"/>
    <property type="match status" value="1"/>
</dbReference>
<reference evidence="16 17" key="1">
    <citation type="journal article" date="2018" name="Nat. Ecol. Evol.">
        <title>Pezizomycetes genomes reveal the molecular basis of ectomycorrhizal truffle lifestyle.</title>
        <authorList>
            <person name="Murat C."/>
            <person name="Payen T."/>
            <person name="Noel B."/>
            <person name="Kuo A."/>
            <person name="Morin E."/>
            <person name="Chen J."/>
            <person name="Kohler A."/>
            <person name="Krizsan K."/>
            <person name="Balestrini R."/>
            <person name="Da Silva C."/>
            <person name="Montanini B."/>
            <person name="Hainaut M."/>
            <person name="Levati E."/>
            <person name="Barry K.W."/>
            <person name="Belfiori B."/>
            <person name="Cichocki N."/>
            <person name="Clum A."/>
            <person name="Dockter R.B."/>
            <person name="Fauchery L."/>
            <person name="Guy J."/>
            <person name="Iotti M."/>
            <person name="Le Tacon F."/>
            <person name="Lindquist E.A."/>
            <person name="Lipzen A."/>
            <person name="Malagnac F."/>
            <person name="Mello A."/>
            <person name="Molinier V."/>
            <person name="Miyauchi S."/>
            <person name="Poulain J."/>
            <person name="Riccioni C."/>
            <person name="Rubini A."/>
            <person name="Sitrit Y."/>
            <person name="Splivallo R."/>
            <person name="Traeger S."/>
            <person name="Wang M."/>
            <person name="Zifcakova L."/>
            <person name="Wipf D."/>
            <person name="Zambonelli A."/>
            <person name="Paolocci F."/>
            <person name="Nowrousian M."/>
            <person name="Ottonello S."/>
            <person name="Baldrian P."/>
            <person name="Spatafora J.W."/>
            <person name="Henrissat B."/>
            <person name="Nagy L.G."/>
            <person name="Aury J.M."/>
            <person name="Wincker P."/>
            <person name="Grigoriev I.V."/>
            <person name="Bonfante P."/>
            <person name="Martin F.M."/>
        </authorList>
    </citation>
    <scope>NUCLEOTIDE SEQUENCE [LARGE SCALE GENOMIC DNA]</scope>
    <source>
        <strain evidence="16 17">ATCC MYA-4762</strain>
    </source>
</reference>
<dbReference type="SMART" id="SM00448">
    <property type="entry name" value="REC"/>
    <property type="match status" value="1"/>
</dbReference>
<dbReference type="GO" id="GO:0005524">
    <property type="term" value="F:ATP binding"/>
    <property type="evidence" value="ECO:0007669"/>
    <property type="project" value="UniProtKB-KW"/>
</dbReference>
<keyword evidence="5" id="KW-0547">Nucleotide-binding</keyword>
<dbReference type="Pfam" id="PF01590">
    <property type="entry name" value="GAF"/>
    <property type="match status" value="1"/>
</dbReference>
<dbReference type="Gene3D" id="3.30.565.10">
    <property type="entry name" value="Histidine kinase-like ATPase, C-terminal domain"/>
    <property type="match status" value="1"/>
</dbReference>
<dbReference type="PROSITE" id="PS50109">
    <property type="entry name" value="HIS_KIN"/>
    <property type="match status" value="1"/>
</dbReference>
<evidence type="ECO:0000259" key="15">
    <source>
        <dbReference type="PROSITE" id="PS50110"/>
    </source>
</evidence>
<dbReference type="InParanoid" id="A0A3N4LS41"/>
<dbReference type="SUPFAM" id="SSF55781">
    <property type="entry name" value="GAF domain-like"/>
    <property type="match status" value="2"/>
</dbReference>
<accession>A0A3N4LS41</accession>
<evidence type="ECO:0000256" key="7">
    <source>
        <dbReference type="ARBA" id="ARBA00022840"/>
    </source>
</evidence>